<dbReference type="SUPFAM" id="SSF49590">
    <property type="entry name" value="PHL pollen allergen"/>
    <property type="match status" value="1"/>
</dbReference>
<feature type="domain" description="Expansin-like CBD" evidence="1">
    <location>
        <begin position="1"/>
        <end position="41"/>
    </location>
</feature>
<proteinExistence type="predicted"/>
<dbReference type="Gene3D" id="2.60.40.760">
    <property type="entry name" value="Expansin, cellulose-binding-like domain"/>
    <property type="match status" value="1"/>
</dbReference>
<name>A0A7J9LG13_GOSSC</name>
<dbReference type="InterPro" id="IPR007117">
    <property type="entry name" value="Expansin_CBD"/>
</dbReference>
<accession>A0A7J9LG13</accession>
<evidence type="ECO:0000313" key="3">
    <source>
        <dbReference type="Proteomes" id="UP000593576"/>
    </source>
</evidence>
<dbReference type="AlphaFoldDB" id="A0A7J9LG13"/>
<dbReference type="InterPro" id="IPR036749">
    <property type="entry name" value="Expansin_CBD_sf"/>
</dbReference>
<reference evidence="2 3" key="1">
    <citation type="journal article" date="2019" name="Genome Biol. Evol.">
        <title>Insights into the evolution of the New World diploid cottons (Gossypium, subgenus Houzingenia) based on genome sequencing.</title>
        <authorList>
            <person name="Grover C.E."/>
            <person name="Arick M.A. 2nd"/>
            <person name="Thrash A."/>
            <person name="Conover J.L."/>
            <person name="Sanders W.S."/>
            <person name="Peterson D.G."/>
            <person name="Frelichowski J.E."/>
            <person name="Scheffler J.A."/>
            <person name="Scheffler B.E."/>
            <person name="Wendel J.F."/>
        </authorList>
    </citation>
    <scope>NUCLEOTIDE SEQUENCE [LARGE SCALE GENOMIC DNA]</scope>
    <source>
        <strain evidence="2">1</strain>
        <tissue evidence="2">Leaf</tissue>
    </source>
</reference>
<sequence>MSMSQNWGHNWQSNAMLFGQSCSFRATDSDRCTSTSWNIVPIPLAVW</sequence>
<dbReference type="Pfam" id="PF01357">
    <property type="entry name" value="Expansin_C"/>
    <property type="match status" value="1"/>
</dbReference>
<comment type="caution">
    <text evidence="2">The sequence shown here is derived from an EMBL/GenBank/DDBJ whole genome shotgun (WGS) entry which is preliminary data.</text>
</comment>
<dbReference type="EMBL" id="JABFAF010000006">
    <property type="protein sequence ID" value="MBA0857628.1"/>
    <property type="molecule type" value="Genomic_DNA"/>
</dbReference>
<protein>
    <recommendedName>
        <fullName evidence="1">Expansin-like CBD domain-containing protein</fullName>
    </recommendedName>
</protein>
<keyword evidence="3" id="KW-1185">Reference proteome</keyword>
<organism evidence="2 3">
    <name type="scientific">Gossypium schwendimanii</name>
    <name type="common">Cotton</name>
    <dbReference type="NCBI Taxonomy" id="34291"/>
    <lineage>
        <taxon>Eukaryota</taxon>
        <taxon>Viridiplantae</taxon>
        <taxon>Streptophyta</taxon>
        <taxon>Embryophyta</taxon>
        <taxon>Tracheophyta</taxon>
        <taxon>Spermatophyta</taxon>
        <taxon>Magnoliopsida</taxon>
        <taxon>eudicotyledons</taxon>
        <taxon>Gunneridae</taxon>
        <taxon>Pentapetalae</taxon>
        <taxon>rosids</taxon>
        <taxon>malvids</taxon>
        <taxon>Malvales</taxon>
        <taxon>Malvaceae</taxon>
        <taxon>Malvoideae</taxon>
        <taxon>Gossypium</taxon>
    </lineage>
</organism>
<evidence type="ECO:0000313" key="2">
    <source>
        <dbReference type="EMBL" id="MBA0857628.1"/>
    </source>
</evidence>
<dbReference type="Proteomes" id="UP000593576">
    <property type="component" value="Unassembled WGS sequence"/>
</dbReference>
<evidence type="ECO:0000259" key="1">
    <source>
        <dbReference type="Pfam" id="PF01357"/>
    </source>
</evidence>
<gene>
    <name evidence="2" type="ORF">Goshw_014850</name>
</gene>